<evidence type="ECO:0000256" key="1">
    <source>
        <dbReference type="ARBA" id="ARBA00004442"/>
    </source>
</evidence>
<name>A0ABT6CPJ6_9SPHN</name>
<evidence type="ECO:0000256" key="2">
    <source>
        <dbReference type="ARBA" id="ARBA00023136"/>
    </source>
</evidence>
<keyword evidence="5" id="KW-1185">Reference proteome</keyword>
<proteinExistence type="predicted"/>
<dbReference type="RefSeq" id="WP_277280871.1">
    <property type="nucleotide sequence ID" value="NZ_JAROCY010000049.1"/>
</dbReference>
<evidence type="ECO:0000256" key="3">
    <source>
        <dbReference type="ARBA" id="ARBA00023237"/>
    </source>
</evidence>
<dbReference type="SUPFAM" id="SSF56935">
    <property type="entry name" value="Porins"/>
    <property type="match status" value="1"/>
</dbReference>
<keyword evidence="2" id="KW-0472">Membrane</keyword>
<dbReference type="Proteomes" id="UP001222770">
    <property type="component" value="Unassembled WGS sequence"/>
</dbReference>
<organism evidence="4 5">
    <name type="scientific">Novosphingobium cyanobacteriorum</name>
    <dbReference type="NCBI Taxonomy" id="3024215"/>
    <lineage>
        <taxon>Bacteria</taxon>
        <taxon>Pseudomonadati</taxon>
        <taxon>Pseudomonadota</taxon>
        <taxon>Alphaproteobacteria</taxon>
        <taxon>Sphingomonadales</taxon>
        <taxon>Sphingomonadaceae</taxon>
        <taxon>Novosphingobium</taxon>
    </lineage>
</organism>
<evidence type="ECO:0000313" key="5">
    <source>
        <dbReference type="Proteomes" id="UP001222770"/>
    </source>
</evidence>
<accession>A0ABT6CPJ6</accession>
<comment type="subcellular location">
    <subcellularLocation>
        <location evidence="1">Cell outer membrane</location>
    </subcellularLocation>
</comment>
<comment type="caution">
    <text evidence="4">The sequence shown here is derived from an EMBL/GenBank/DDBJ whole genome shotgun (WGS) entry which is preliminary data.</text>
</comment>
<gene>
    <name evidence="4" type="ORF">POM99_21805</name>
</gene>
<protein>
    <submittedName>
        <fullName evidence="4">TonB-dependent receptor</fullName>
    </submittedName>
</protein>
<evidence type="ECO:0000313" key="4">
    <source>
        <dbReference type="EMBL" id="MDF8335844.1"/>
    </source>
</evidence>
<dbReference type="InterPro" id="IPR036942">
    <property type="entry name" value="Beta-barrel_TonB_sf"/>
</dbReference>
<keyword evidence="3" id="KW-0998">Cell outer membrane</keyword>
<feature type="non-terminal residue" evidence="4">
    <location>
        <position position="1"/>
    </location>
</feature>
<sequence>YQRTAHRITSPWKWRHLKSVIVPSVQSPPSMLKLHDFCNRAFFDTSNDVRLTDQARAFVDARLGIRVARDRLEIGVWGKNVFNETNISDMTPIPTLGFDVFSVGPPRTYGLYLKARY</sequence>
<keyword evidence="4" id="KW-0675">Receptor</keyword>
<reference evidence="4 5" key="1">
    <citation type="submission" date="2023-03" db="EMBL/GenBank/DDBJ databases">
        <title>Novosphingobium cyanobacteriorum sp. nov., isolated from a eutrophic reservoir during the Microcystis bloom period.</title>
        <authorList>
            <person name="Kang M."/>
            <person name="Le V."/>
            <person name="Ko S.-R."/>
            <person name="Lee S.-A."/>
            <person name="Ahn C.-Y."/>
        </authorList>
    </citation>
    <scope>NUCLEOTIDE SEQUENCE [LARGE SCALE GENOMIC DNA]</scope>
    <source>
        <strain evidence="4 5">HBC54</strain>
    </source>
</reference>
<dbReference type="EMBL" id="JAROCY010000049">
    <property type="protein sequence ID" value="MDF8335844.1"/>
    <property type="molecule type" value="Genomic_DNA"/>
</dbReference>
<dbReference type="Gene3D" id="2.40.170.20">
    <property type="entry name" value="TonB-dependent receptor, beta-barrel domain"/>
    <property type="match status" value="1"/>
</dbReference>